<feature type="non-terminal residue" evidence="4">
    <location>
        <position position="279"/>
    </location>
</feature>
<dbReference type="PROSITE" id="PS51387">
    <property type="entry name" value="FAD_PCMH"/>
    <property type="match status" value="1"/>
</dbReference>
<dbReference type="SUPFAM" id="SSF55103">
    <property type="entry name" value="FAD-linked oxidases, C-terminal domain"/>
    <property type="match status" value="1"/>
</dbReference>
<gene>
    <name evidence="4" type="ORF">S01H4_08341</name>
</gene>
<feature type="domain" description="FAD-binding PCMH-type" evidence="3">
    <location>
        <begin position="43"/>
        <end position="224"/>
    </location>
</feature>
<protein>
    <recommendedName>
        <fullName evidence="3">FAD-binding PCMH-type domain-containing protein</fullName>
    </recommendedName>
</protein>
<accession>X1AGV4</accession>
<dbReference type="InterPro" id="IPR004113">
    <property type="entry name" value="FAD-bd_oxidored_4_C"/>
</dbReference>
<evidence type="ECO:0000256" key="1">
    <source>
        <dbReference type="ARBA" id="ARBA00022630"/>
    </source>
</evidence>
<evidence type="ECO:0000313" key="4">
    <source>
        <dbReference type="EMBL" id="GAG68947.1"/>
    </source>
</evidence>
<sequence length="279" mass="30575">MIEPYSNISEEIYQQLKDIVGDEFISKDLEILWCYAFDGTIFKENTVPEIVILPENKDEISEILKIANKNKIILIPRGSGTSLSGGPISVFGGGIILDLTRMNKILSIDIPNNLTVVEPGVICDDLNFELNKYEYFFPPDPASSCICTIGGMVANNSGGVQAFKYGVTKDYVMSLEVVLADGQIINIGSSVRKSVSSYNFTGLFVGSEGTLGVITKIGLKVIPLPKSRKMGLFIFDSIESIIQAVIELRKKGIIPNLLEFMDETTTKASFEYLGGDFLS</sequence>
<dbReference type="Pfam" id="PF01565">
    <property type="entry name" value="FAD_binding_4"/>
    <property type="match status" value="1"/>
</dbReference>
<proteinExistence type="predicted"/>
<dbReference type="AlphaFoldDB" id="X1AGV4"/>
<dbReference type="GO" id="GO:0071949">
    <property type="term" value="F:FAD binding"/>
    <property type="evidence" value="ECO:0007669"/>
    <property type="project" value="InterPro"/>
</dbReference>
<dbReference type="Pfam" id="PF02913">
    <property type="entry name" value="FAD-oxidase_C"/>
    <property type="match status" value="1"/>
</dbReference>
<evidence type="ECO:0000259" key="3">
    <source>
        <dbReference type="PROSITE" id="PS51387"/>
    </source>
</evidence>
<name>X1AGV4_9ZZZZ</name>
<dbReference type="InterPro" id="IPR036318">
    <property type="entry name" value="FAD-bd_PCMH-like_sf"/>
</dbReference>
<dbReference type="InterPro" id="IPR016169">
    <property type="entry name" value="FAD-bd_PCMH_sub2"/>
</dbReference>
<dbReference type="InterPro" id="IPR016166">
    <property type="entry name" value="FAD-bd_PCMH"/>
</dbReference>
<evidence type="ECO:0000256" key="2">
    <source>
        <dbReference type="ARBA" id="ARBA00022827"/>
    </source>
</evidence>
<organism evidence="4">
    <name type="scientific">marine sediment metagenome</name>
    <dbReference type="NCBI Taxonomy" id="412755"/>
    <lineage>
        <taxon>unclassified sequences</taxon>
        <taxon>metagenomes</taxon>
        <taxon>ecological metagenomes</taxon>
    </lineage>
</organism>
<dbReference type="PANTHER" id="PTHR42934:SF3">
    <property type="entry name" value="D-LACTATE DEHYDROGENASE"/>
    <property type="match status" value="1"/>
</dbReference>
<keyword evidence="2" id="KW-0274">FAD</keyword>
<keyword evidence="1" id="KW-0285">Flavoprotein</keyword>
<dbReference type="InterPro" id="IPR016164">
    <property type="entry name" value="FAD-linked_Oxase-like_C"/>
</dbReference>
<dbReference type="PANTHER" id="PTHR42934">
    <property type="entry name" value="GLYCOLATE OXIDASE SUBUNIT GLCD"/>
    <property type="match status" value="1"/>
</dbReference>
<dbReference type="EMBL" id="BART01002851">
    <property type="protein sequence ID" value="GAG68947.1"/>
    <property type="molecule type" value="Genomic_DNA"/>
</dbReference>
<dbReference type="SUPFAM" id="SSF56176">
    <property type="entry name" value="FAD-binding/transporter-associated domain-like"/>
    <property type="match status" value="1"/>
</dbReference>
<dbReference type="InterPro" id="IPR006094">
    <property type="entry name" value="Oxid_FAD_bind_N"/>
</dbReference>
<reference evidence="4" key="1">
    <citation type="journal article" date="2014" name="Front. Microbiol.">
        <title>High frequency of phylogenetically diverse reductive dehalogenase-homologous genes in deep subseafloor sedimentary metagenomes.</title>
        <authorList>
            <person name="Kawai M."/>
            <person name="Futagami T."/>
            <person name="Toyoda A."/>
            <person name="Takaki Y."/>
            <person name="Nishi S."/>
            <person name="Hori S."/>
            <person name="Arai W."/>
            <person name="Tsubouchi T."/>
            <person name="Morono Y."/>
            <person name="Uchiyama I."/>
            <person name="Ito T."/>
            <person name="Fujiyama A."/>
            <person name="Inagaki F."/>
            <person name="Takami H."/>
        </authorList>
    </citation>
    <scope>NUCLEOTIDE SEQUENCE</scope>
    <source>
        <strain evidence="4">Expedition CK06-06</strain>
    </source>
</reference>
<comment type="caution">
    <text evidence="4">The sequence shown here is derived from an EMBL/GenBank/DDBJ whole genome shotgun (WGS) entry which is preliminary data.</text>
</comment>
<dbReference type="GO" id="GO:0003824">
    <property type="term" value="F:catalytic activity"/>
    <property type="evidence" value="ECO:0007669"/>
    <property type="project" value="InterPro"/>
</dbReference>
<dbReference type="InterPro" id="IPR051914">
    <property type="entry name" value="FAD-linked_OxidoTrans_Type4"/>
</dbReference>
<dbReference type="Gene3D" id="3.30.465.10">
    <property type="match status" value="1"/>
</dbReference>